<comment type="subcellular location">
    <subcellularLocation>
        <location evidence="1">Endoplasmic reticulum lumen</location>
    </subcellularLocation>
</comment>
<comment type="similarity">
    <text evidence="2">Belongs to the selenoprotein M/F family.</text>
</comment>
<keyword evidence="5" id="KW-0712">Selenocysteine</keyword>
<dbReference type="OrthoDB" id="1910009at2759"/>
<evidence type="ECO:0000313" key="10">
    <source>
        <dbReference type="Proteomes" id="UP000236333"/>
    </source>
</evidence>
<feature type="chain" id="PRO_5014423165" description="Selenoprotein F" evidence="7">
    <location>
        <begin position="25"/>
        <end position="160"/>
    </location>
</feature>
<dbReference type="PANTHER" id="PTHR13077:SF6">
    <property type="entry name" value="SELENOPROTEIN F"/>
    <property type="match status" value="1"/>
</dbReference>
<organism evidence="9 10">
    <name type="scientific">Tetrabaena socialis</name>
    <dbReference type="NCBI Taxonomy" id="47790"/>
    <lineage>
        <taxon>Eukaryota</taxon>
        <taxon>Viridiplantae</taxon>
        <taxon>Chlorophyta</taxon>
        <taxon>core chlorophytes</taxon>
        <taxon>Chlorophyceae</taxon>
        <taxon>CS clade</taxon>
        <taxon>Chlamydomonadales</taxon>
        <taxon>Tetrabaenaceae</taxon>
        <taxon>Tetrabaena</taxon>
    </lineage>
</organism>
<evidence type="ECO:0000256" key="6">
    <source>
        <dbReference type="ARBA" id="ARBA00040775"/>
    </source>
</evidence>
<evidence type="ECO:0000256" key="5">
    <source>
        <dbReference type="ARBA" id="ARBA00022933"/>
    </source>
</evidence>
<dbReference type="Proteomes" id="UP000236333">
    <property type="component" value="Unassembled WGS sequence"/>
</dbReference>
<evidence type="ECO:0000313" key="9">
    <source>
        <dbReference type="EMBL" id="PNH07822.1"/>
    </source>
</evidence>
<dbReference type="InterPro" id="IPR039992">
    <property type="entry name" value="Sep15_SelM"/>
</dbReference>
<dbReference type="Gene3D" id="3.40.30.50">
    <property type="entry name" value="Sep15/SelM thioredoxin-like domain, active-site redox motif"/>
    <property type="match status" value="1"/>
</dbReference>
<evidence type="ECO:0000256" key="1">
    <source>
        <dbReference type="ARBA" id="ARBA00004319"/>
    </source>
</evidence>
<proteinExistence type="inferred from homology"/>
<dbReference type="InterPro" id="IPR038219">
    <property type="entry name" value="Sep15/SelM_sf"/>
</dbReference>
<keyword evidence="4" id="KW-0256">Endoplasmic reticulum</keyword>
<evidence type="ECO:0000256" key="2">
    <source>
        <dbReference type="ARBA" id="ARBA00005742"/>
    </source>
</evidence>
<dbReference type="PANTHER" id="PTHR13077">
    <property type="entry name" value="SELENOPROTEIN F"/>
    <property type="match status" value="1"/>
</dbReference>
<dbReference type="EMBL" id="PGGS01000159">
    <property type="protein sequence ID" value="PNH07822.1"/>
    <property type="molecule type" value="Genomic_DNA"/>
</dbReference>
<evidence type="ECO:0000259" key="8">
    <source>
        <dbReference type="Pfam" id="PF08806"/>
    </source>
</evidence>
<sequence>MNDIAMKSTMIALLVALLALSVRAAEEPSCDALGFTGDVVCSDCDVLVQFVKDAELEADCRRCCVKDTVTSKRFHKAELVVDQWRANTLPEIKQFIEKHAKSFAPALKVLYSQNSSPKLRLSGPDGSEAVRIDNWKAASIAEFLKERLTPVAVTGSAATA</sequence>
<dbReference type="InterPro" id="IPR036249">
    <property type="entry name" value="Thioredoxin-like_sf"/>
</dbReference>
<comment type="caution">
    <text evidence="9">The sequence shown here is derived from an EMBL/GenBank/DDBJ whole genome shotgun (WGS) entry which is preliminary data.</text>
</comment>
<keyword evidence="3 7" id="KW-0732">Signal</keyword>
<evidence type="ECO:0000256" key="3">
    <source>
        <dbReference type="ARBA" id="ARBA00022729"/>
    </source>
</evidence>
<accession>A0A2J8A5L2</accession>
<evidence type="ECO:0000256" key="7">
    <source>
        <dbReference type="SAM" id="SignalP"/>
    </source>
</evidence>
<evidence type="ECO:0000256" key="4">
    <source>
        <dbReference type="ARBA" id="ARBA00022824"/>
    </source>
</evidence>
<keyword evidence="10" id="KW-1185">Reference proteome</keyword>
<name>A0A2J8A5L2_9CHLO</name>
<dbReference type="InterPro" id="IPR014912">
    <property type="entry name" value="Sep15_SelM_dom"/>
</dbReference>
<dbReference type="GO" id="GO:0005788">
    <property type="term" value="C:endoplasmic reticulum lumen"/>
    <property type="evidence" value="ECO:0007669"/>
    <property type="project" value="UniProtKB-SubCell"/>
</dbReference>
<dbReference type="AlphaFoldDB" id="A0A2J8A5L2"/>
<gene>
    <name evidence="9" type="ORF">TSOC_005676</name>
</gene>
<dbReference type="GO" id="GO:0016491">
    <property type="term" value="F:oxidoreductase activity"/>
    <property type="evidence" value="ECO:0007669"/>
    <property type="project" value="TreeGrafter"/>
</dbReference>
<dbReference type="SUPFAM" id="SSF52833">
    <property type="entry name" value="Thioredoxin-like"/>
    <property type="match status" value="1"/>
</dbReference>
<protein>
    <recommendedName>
        <fullName evidence="6">Selenoprotein F</fullName>
    </recommendedName>
</protein>
<feature type="signal peptide" evidence="7">
    <location>
        <begin position="1"/>
        <end position="24"/>
    </location>
</feature>
<feature type="domain" description="Selenoprotein F/M" evidence="8">
    <location>
        <begin position="79"/>
        <end position="148"/>
    </location>
</feature>
<reference evidence="9 10" key="1">
    <citation type="journal article" date="2017" name="Mol. Biol. Evol.">
        <title>The 4-celled Tetrabaena socialis nuclear genome reveals the essential components for genetic control of cell number at the origin of multicellularity in the volvocine lineage.</title>
        <authorList>
            <person name="Featherston J."/>
            <person name="Arakaki Y."/>
            <person name="Hanschen E.R."/>
            <person name="Ferris P.J."/>
            <person name="Michod R.E."/>
            <person name="Olson B.J.S.C."/>
            <person name="Nozaki H."/>
            <person name="Durand P.M."/>
        </authorList>
    </citation>
    <scope>NUCLEOTIDE SEQUENCE [LARGE SCALE GENOMIC DNA]</scope>
    <source>
        <strain evidence="9 10">NIES-571</strain>
    </source>
</reference>
<dbReference type="Pfam" id="PF08806">
    <property type="entry name" value="Sep15_SelM"/>
    <property type="match status" value="1"/>
</dbReference>